<dbReference type="EMBL" id="CP120629">
    <property type="protein sequence ID" value="WEW59659.1"/>
    <property type="molecule type" value="Genomic_DNA"/>
</dbReference>
<reference evidence="2" key="1">
    <citation type="submission" date="2023-03" db="EMBL/GenBank/DDBJ databases">
        <title>Emydomyces testavorans Genome Sequence.</title>
        <authorList>
            <person name="Hoyer L."/>
        </authorList>
    </citation>
    <scope>NUCLEOTIDE SEQUENCE</scope>
    <source>
        <strain evidence="2">16-2883</strain>
    </source>
</reference>
<organism evidence="2 3">
    <name type="scientific">Emydomyces testavorans</name>
    <dbReference type="NCBI Taxonomy" id="2070801"/>
    <lineage>
        <taxon>Eukaryota</taxon>
        <taxon>Fungi</taxon>
        <taxon>Dikarya</taxon>
        <taxon>Ascomycota</taxon>
        <taxon>Pezizomycotina</taxon>
        <taxon>Eurotiomycetes</taxon>
        <taxon>Eurotiomycetidae</taxon>
        <taxon>Onygenales</taxon>
        <taxon>Nannizziopsiaceae</taxon>
        <taxon>Emydomyces</taxon>
    </lineage>
</organism>
<protein>
    <recommendedName>
        <fullName evidence="1">DUF7587 domain-containing protein</fullName>
    </recommendedName>
</protein>
<sequence>MAESLNFRAPRPRHHWTNYQKQVLCLLKKCYSNHWEHLAKIFNYIFSRELKRNGYFYGMPARVIVSQWHTLRDKRFPVFTQIDSLSFPIKEHDLIRTITKAAHGLGIVLIEANISRRTPVTERETPLAQPRAATNVLLPVSPPITPSPHSAQLLAQPEIKPRLLFRYWSGKSSGVNSVSYFCAGLWEAQPEVIPPPDSDRRVLHALAKTHLSRYDIKSPFISLYDTPLAPFHRALQVEDGMLTIFDISSFDDRRIFAAVDILKNDPLSRQISRRSYRGYSEFLIWGDIPAEYIVGSIRAHDLLALPAQHRKLLQISTIKSFRYNQRPLKSRLRSRQTPVDRMTGYLLGNIFCKIKLPEKVAAELAVKIAKGWRFKTDKANGYLLFLQGVTAAYHSSRVSAERFQRPVKLSVVRGSRIDRSDDWEMVNSSDDNDWETVDRLQEHDYGVTRSRSGIAVSANHAGEEDDFTRDRARVRRIIGF</sequence>
<name>A0AAF0DJX6_9EURO</name>
<accession>A0AAF0DJX6</accession>
<evidence type="ECO:0000313" key="3">
    <source>
        <dbReference type="Proteomes" id="UP001219355"/>
    </source>
</evidence>
<feature type="domain" description="DUF7587" evidence="1">
    <location>
        <begin position="160"/>
        <end position="301"/>
    </location>
</feature>
<evidence type="ECO:0000259" key="1">
    <source>
        <dbReference type="Pfam" id="PF24494"/>
    </source>
</evidence>
<gene>
    <name evidence="2" type="ORF">PRK78_005138</name>
</gene>
<dbReference type="Pfam" id="PF24494">
    <property type="entry name" value="DUF7587"/>
    <property type="match status" value="1"/>
</dbReference>
<dbReference type="Proteomes" id="UP001219355">
    <property type="component" value="Chromosome 3"/>
</dbReference>
<dbReference type="InterPro" id="IPR056009">
    <property type="entry name" value="DUF7587"/>
</dbReference>
<proteinExistence type="predicted"/>
<dbReference type="AlphaFoldDB" id="A0AAF0DJX6"/>
<evidence type="ECO:0000313" key="2">
    <source>
        <dbReference type="EMBL" id="WEW59659.1"/>
    </source>
</evidence>
<keyword evidence="3" id="KW-1185">Reference proteome</keyword>